<evidence type="ECO:0000256" key="2">
    <source>
        <dbReference type="ARBA" id="ARBA00022741"/>
    </source>
</evidence>
<dbReference type="PANTHER" id="PTHR42749">
    <property type="entry name" value="CELL SHAPE-DETERMINING PROTEIN MREB"/>
    <property type="match status" value="1"/>
</dbReference>
<comment type="subcellular location">
    <subcellularLocation>
        <location evidence="6">Cytoplasm</location>
    </subcellularLocation>
    <text evidence="6">Membrane-associated.</text>
</comment>
<evidence type="ECO:0000256" key="3">
    <source>
        <dbReference type="ARBA" id="ARBA00022840"/>
    </source>
</evidence>
<proteinExistence type="inferred from homology"/>
<keyword evidence="3 6" id="KW-0067">ATP-binding</keyword>
<dbReference type="SUPFAM" id="SSF53067">
    <property type="entry name" value="Actin-like ATPase domain"/>
    <property type="match status" value="2"/>
</dbReference>
<dbReference type="NCBIfam" id="TIGR00904">
    <property type="entry name" value="mreB"/>
    <property type="match status" value="1"/>
</dbReference>
<evidence type="ECO:0000313" key="8">
    <source>
        <dbReference type="Proteomes" id="UP000010119"/>
    </source>
</evidence>
<dbReference type="EMBL" id="ACCR02000001">
    <property type="protein sequence ID" value="EFI85304.1"/>
    <property type="molecule type" value="Genomic_DNA"/>
</dbReference>
<dbReference type="GO" id="GO:0005524">
    <property type="term" value="F:ATP binding"/>
    <property type="evidence" value="ECO:0007669"/>
    <property type="project" value="UniProtKB-KW"/>
</dbReference>
<sequence length="386" mass="41541">MTLCIISGQYVLNFFTISCQLYCIPNILPKFLYTGKGVFEKSRIIRKLGGKMFGTTTIGIDLGTANILVYSKTKGIILNEPSVVALNRETNEVLAIGHEAKEMIGKTPANIIAVRPMQDGVIADFDLTSGLLNAIMRRIGSKSGNNIRKPNVVVCTPTGATSVEQRAIQDAVRSTGAKNVTLIEEPVAAAIGADLPVDEPIANVIVDIGGGTSEIAIISYGGVVSSTSIRTGGDHMDEEIIQYIRKNYNVLIGEATAERIKMELGYAPITHETITSDVRGRDLLTGLPKTIQVESTEIQRALTETLNRILEAIRHTLEQCPPELSGDIVDRGIILSGGGSLLHGFQDWLKQEIDVPVHMAPSPLESVAIGTGRSLQTIESLGKKVK</sequence>
<dbReference type="AlphaFoldDB" id="D7UU56"/>
<gene>
    <name evidence="7" type="primary">ppx4</name>
    <name evidence="6" type="synonym">mreB</name>
    <name evidence="7" type="ORF">HMPREF0556_10031</name>
</gene>
<dbReference type="InterPro" id="IPR056546">
    <property type="entry name" value="MreB_MamK-like"/>
</dbReference>
<dbReference type="HAMAP" id="MF_02207">
    <property type="entry name" value="MreB"/>
    <property type="match status" value="1"/>
</dbReference>
<evidence type="ECO:0000256" key="4">
    <source>
        <dbReference type="ARBA" id="ARBA00022960"/>
    </source>
</evidence>
<dbReference type="PANTHER" id="PTHR42749:SF1">
    <property type="entry name" value="CELL SHAPE-DETERMINING PROTEIN MREB"/>
    <property type="match status" value="1"/>
</dbReference>
<comment type="caution">
    <text evidence="7">The sequence shown here is derived from an EMBL/GenBank/DDBJ whole genome shotgun (WGS) entry which is preliminary data.</text>
</comment>
<dbReference type="PRINTS" id="PR01652">
    <property type="entry name" value="SHAPEPROTEIN"/>
</dbReference>
<reference evidence="7" key="1">
    <citation type="submission" date="2010-06" db="EMBL/GenBank/DDBJ databases">
        <authorList>
            <person name="Muzny D."/>
            <person name="Qin X."/>
            <person name="Buhay C."/>
            <person name="Dugan-Rocha S."/>
            <person name="Ding Y."/>
            <person name="Chen G."/>
            <person name="Hawes A."/>
            <person name="Holder M."/>
            <person name="Jhangiani S."/>
            <person name="Johnson A."/>
            <person name="Khan Z."/>
            <person name="Li Z."/>
            <person name="Liu W."/>
            <person name="Liu X."/>
            <person name="Perez L."/>
            <person name="Shen H."/>
            <person name="Wang Q."/>
            <person name="Watt J."/>
            <person name="Xi L."/>
            <person name="Xin Y."/>
            <person name="Zhou J."/>
            <person name="Deng J."/>
            <person name="Jiang H."/>
            <person name="Liu Y."/>
            <person name="Qu J."/>
            <person name="Song X.-Z."/>
            <person name="Zhang L."/>
            <person name="Villasana D."/>
            <person name="Johnson A."/>
            <person name="Liu J."/>
            <person name="Liyanage D."/>
            <person name="Lorensuhewa L."/>
            <person name="Robinson T."/>
            <person name="Song A."/>
            <person name="Song B.-B."/>
            <person name="Dinh H."/>
            <person name="Thornton R."/>
            <person name="Coyle M."/>
            <person name="Francisco L."/>
            <person name="Jackson L."/>
            <person name="Javaid M."/>
            <person name="Korchina V."/>
            <person name="Kovar C."/>
            <person name="Mata R."/>
            <person name="Mathew T."/>
            <person name="Ngo R."/>
            <person name="Nguyen L."/>
            <person name="Nguyen N."/>
            <person name="Okwuonu G."/>
            <person name="Ongeri F."/>
            <person name="Pham C."/>
            <person name="Simmons D."/>
            <person name="Wilczek-Boney K."/>
            <person name="Hale W."/>
            <person name="Jakkamsetti A."/>
            <person name="Pham P."/>
            <person name="Ruth R."/>
            <person name="San Lucas F."/>
            <person name="Warren J."/>
            <person name="Zhang J."/>
            <person name="Zhao Z."/>
            <person name="Zhou C."/>
            <person name="Zhu D."/>
            <person name="Lee S."/>
            <person name="Bess C."/>
            <person name="Blankenburg K."/>
            <person name="Forbes L."/>
            <person name="Fu Q."/>
            <person name="Gubbala S."/>
            <person name="Hirani K."/>
            <person name="Jayaseelan J.C."/>
            <person name="Lara F."/>
            <person name="Munidasa M."/>
            <person name="Palculict T."/>
            <person name="Patil S."/>
            <person name="Pu L.-L."/>
            <person name="Saada N."/>
            <person name="Tang L."/>
            <person name="Weissenberger G."/>
            <person name="Zhu Y."/>
            <person name="Hemphill L."/>
            <person name="Shang Y."/>
            <person name="Youmans B."/>
            <person name="Ayvaz T."/>
            <person name="Ross M."/>
            <person name="Santibanez J."/>
            <person name="Aqrawi P."/>
            <person name="Gross S."/>
            <person name="Joshi V."/>
            <person name="Fowler G."/>
            <person name="Nazareth L."/>
            <person name="Reid J."/>
            <person name="Worley K."/>
            <person name="Petrosino J."/>
            <person name="Highlander S."/>
            <person name="Gibbs R."/>
        </authorList>
    </citation>
    <scope>NUCLEOTIDE SEQUENCE [LARGE SCALE GENOMIC DNA]</scope>
    <source>
        <strain evidence="7">DSM 20601</strain>
    </source>
</reference>
<dbReference type="GO" id="GO:0000902">
    <property type="term" value="P:cell morphogenesis"/>
    <property type="evidence" value="ECO:0007669"/>
    <property type="project" value="InterPro"/>
</dbReference>
<evidence type="ECO:0000256" key="5">
    <source>
        <dbReference type="ARBA" id="ARBA00023458"/>
    </source>
</evidence>
<feature type="binding site" evidence="6">
    <location>
        <begin position="338"/>
        <end position="341"/>
    </location>
    <ligand>
        <name>ATP</name>
        <dbReference type="ChEBI" id="CHEBI:30616"/>
    </ligand>
</feature>
<dbReference type="NCBIfam" id="NF010540">
    <property type="entry name" value="PRK13929.1"/>
    <property type="match status" value="1"/>
</dbReference>
<feature type="binding site" evidence="6">
    <location>
        <begin position="258"/>
        <end position="261"/>
    </location>
    <ligand>
        <name>ATP</name>
        <dbReference type="ChEBI" id="CHEBI:30616"/>
    </ligand>
</feature>
<keyword evidence="8" id="KW-1185">Reference proteome</keyword>
<dbReference type="STRING" id="525367.HMPREF0556_10031"/>
<dbReference type="Gene3D" id="3.30.420.40">
    <property type="match status" value="2"/>
</dbReference>
<evidence type="ECO:0000256" key="6">
    <source>
        <dbReference type="HAMAP-Rule" id="MF_02207"/>
    </source>
</evidence>
<keyword evidence="7" id="KW-0378">Hydrolase</keyword>
<keyword evidence="1 6" id="KW-0963">Cytoplasm</keyword>
<dbReference type="InterPro" id="IPR004753">
    <property type="entry name" value="MreB"/>
</dbReference>
<dbReference type="NCBIfam" id="NF010539">
    <property type="entry name" value="PRK13927.1"/>
    <property type="match status" value="1"/>
</dbReference>
<comment type="function">
    <text evidence="6">Forms membrane-associated dynamic filaments that are essential for cell shape determination. Acts by regulating cell wall synthesis and cell elongation, and thus cell shape. A feedback loop between cell geometry and MreB localization may maintain elongated cell shape by targeting cell wall growth to regions of negative cell wall curvature.</text>
</comment>
<organism evidence="7 8">
    <name type="scientific">Listeria grayi DSM 20601</name>
    <dbReference type="NCBI Taxonomy" id="525367"/>
    <lineage>
        <taxon>Bacteria</taxon>
        <taxon>Bacillati</taxon>
        <taxon>Bacillota</taxon>
        <taxon>Bacilli</taxon>
        <taxon>Bacillales</taxon>
        <taxon>Listeriaceae</taxon>
        <taxon>Listeria</taxon>
    </lineage>
</organism>
<dbReference type="CDD" id="cd10225">
    <property type="entry name" value="ASKHA_NBD_MreB-like"/>
    <property type="match status" value="1"/>
</dbReference>
<protein>
    <recommendedName>
        <fullName evidence="6">Cell shape-determining protein MreB</fullName>
    </recommendedName>
</protein>
<accession>D7UU56</accession>
<dbReference type="InterPro" id="IPR043129">
    <property type="entry name" value="ATPase_NBD"/>
</dbReference>
<keyword evidence="2 6" id="KW-0547">Nucleotide-binding</keyword>
<dbReference type="GO" id="GO:0016787">
    <property type="term" value="F:hydrolase activity"/>
    <property type="evidence" value="ECO:0007669"/>
    <property type="project" value="UniProtKB-KW"/>
</dbReference>
<dbReference type="HOGENOM" id="CLU_052037_0_0_9"/>
<dbReference type="GO" id="GO:0008360">
    <property type="term" value="P:regulation of cell shape"/>
    <property type="evidence" value="ECO:0007669"/>
    <property type="project" value="UniProtKB-UniRule"/>
</dbReference>
<dbReference type="GO" id="GO:0005737">
    <property type="term" value="C:cytoplasm"/>
    <property type="evidence" value="ECO:0007669"/>
    <property type="project" value="UniProtKB-SubCell"/>
</dbReference>
<feature type="binding site" evidence="6">
    <location>
        <begin position="210"/>
        <end position="212"/>
    </location>
    <ligand>
        <name>ATP</name>
        <dbReference type="ChEBI" id="CHEBI:30616"/>
    </ligand>
</feature>
<dbReference type="Pfam" id="PF06723">
    <property type="entry name" value="MreB_Mbl"/>
    <property type="match status" value="1"/>
</dbReference>
<keyword evidence="4 6" id="KW-0133">Cell shape</keyword>
<name>D7UU56_LISGR</name>
<comment type="subunit">
    <text evidence="6">Forms polymers.</text>
</comment>
<comment type="similarity">
    <text evidence="5 6">Belongs to the FtsA/MreB family.</text>
</comment>
<dbReference type="Proteomes" id="UP000010119">
    <property type="component" value="Unassembled WGS sequence"/>
</dbReference>
<dbReference type="eggNOG" id="COG1077">
    <property type="taxonomic scope" value="Bacteria"/>
</dbReference>
<evidence type="ECO:0000256" key="1">
    <source>
        <dbReference type="ARBA" id="ARBA00022490"/>
    </source>
</evidence>
<evidence type="ECO:0000313" key="7">
    <source>
        <dbReference type="EMBL" id="EFI85304.1"/>
    </source>
</evidence>
<feature type="binding site" evidence="6">
    <location>
        <begin position="64"/>
        <end position="66"/>
    </location>
    <ligand>
        <name>ATP</name>
        <dbReference type="ChEBI" id="CHEBI:30616"/>
    </ligand>
</feature>